<gene>
    <name evidence="1" type="ORF">Q2T77_01130</name>
</gene>
<protein>
    <submittedName>
        <fullName evidence="1">Uncharacterized protein</fullName>
    </submittedName>
</protein>
<evidence type="ECO:0000313" key="2">
    <source>
        <dbReference type="Proteomes" id="UP001169027"/>
    </source>
</evidence>
<accession>A0ABT8RWB0</accession>
<proteinExistence type="predicted"/>
<dbReference type="EMBL" id="JAUKVY010000001">
    <property type="protein sequence ID" value="MDO1530874.1"/>
    <property type="molecule type" value="Genomic_DNA"/>
</dbReference>
<keyword evidence="2" id="KW-1185">Reference proteome</keyword>
<organism evidence="1 2">
    <name type="scientific">Variovorax ginsengisoli</name>
    <dbReference type="NCBI Taxonomy" id="363844"/>
    <lineage>
        <taxon>Bacteria</taxon>
        <taxon>Pseudomonadati</taxon>
        <taxon>Pseudomonadota</taxon>
        <taxon>Betaproteobacteria</taxon>
        <taxon>Burkholderiales</taxon>
        <taxon>Comamonadaceae</taxon>
        <taxon>Variovorax</taxon>
    </lineage>
</organism>
<comment type="caution">
    <text evidence="1">The sequence shown here is derived from an EMBL/GenBank/DDBJ whole genome shotgun (WGS) entry which is preliminary data.</text>
</comment>
<sequence>MGAERQPLTPQQRLALSRRALVAQLQGDRPEAPQDELSALPAPAVRPAVYDHFAWSSVARGVVRRWWRRHPANAAGQLARPLLERYAREEPAKLVGAAAAAGALVVLVKPWRLLSITAVLAAVVKTSDVADMVTTLMQKNANPRKDPP</sequence>
<dbReference type="RefSeq" id="WP_301802595.1">
    <property type="nucleotide sequence ID" value="NZ_JAUJZH010000001.1"/>
</dbReference>
<evidence type="ECO:0000313" key="1">
    <source>
        <dbReference type="EMBL" id="MDO1530874.1"/>
    </source>
</evidence>
<name>A0ABT8RWB0_9BURK</name>
<reference evidence="1" key="1">
    <citation type="submission" date="2023-06" db="EMBL/GenBank/DDBJ databases">
        <authorList>
            <person name="Jiang Y."/>
            <person name="Liu Q."/>
        </authorList>
    </citation>
    <scope>NUCLEOTIDE SEQUENCE</scope>
    <source>
        <strain evidence="1">CGMCC 1.12090</strain>
    </source>
</reference>
<dbReference type="Proteomes" id="UP001169027">
    <property type="component" value="Unassembled WGS sequence"/>
</dbReference>